<dbReference type="Proteomes" id="UP000053447">
    <property type="component" value="Unassembled WGS sequence"/>
</dbReference>
<protein>
    <submittedName>
        <fullName evidence="1">Uncharacterized protein</fullName>
    </submittedName>
</protein>
<dbReference type="RefSeq" id="XP_018230822.1">
    <property type="nucleotide sequence ID" value="XM_018373076.1"/>
</dbReference>
<dbReference type="AlphaFoldDB" id="A0A0W4ZUR5"/>
<comment type="caution">
    <text evidence="1">The sequence shown here is derived from an EMBL/GenBank/DDBJ whole genome shotgun (WGS) entry which is preliminary data.</text>
</comment>
<sequence length="70" mass="8197">MSECIIFFMFYDELLDGGPLFLTLDVLVYRFDKVCFLSKEGYGKNNLKVLKYNNLLEILLISTLMSINEF</sequence>
<keyword evidence="2" id="KW-1185">Reference proteome</keyword>
<dbReference type="GeneID" id="28939331"/>
<proteinExistence type="predicted"/>
<gene>
    <name evidence="1" type="ORF">T551_00812</name>
</gene>
<organism evidence="1 2">
    <name type="scientific">Pneumocystis jirovecii (strain RU7)</name>
    <name type="common">Human pneumocystis pneumonia agent</name>
    <dbReference type="NCBI Taxonomy" id="1408657"/>
    <lineage>
        <taxon>Eukaryota</taxon>
        <taxon>Fungi</taxon>
        <taxon>Dikarya</taxon>
        <taxon>Ascomycota</taxon>
        <taxon>Taphrinomycotina</taxon>
        <taxon>Pneumocystomycetes</taxon>
        <taxon>Pneumocystaceae</taxon>
        <taxon>Pneumocystis</taxon>
    </lineage>
</organism>
<evidence type="ECO:0000313" key="2">
    <source>
        <dbReference type="Proteomes" id="UP000053447"/>
    </source>
</evidence>
<accession>A0A0W4ZUR5</accession>
<reference evidence="2" key="1">
    <citation type="journal article" date="2016" name="Nat. Commun.">
        <title>Genome analysis of three Pneumocystis species reveals adaptation mechanisms to life exclusively in mammalian hosts.</title>
        <authorList>
            <person name="Ma L."/>
            <person name="Chen Z."/>
            <person name="Huang D.W."/>
            <person name="Kutty G."/>
            <person name="Ishihara M."/>
            <person name="Wang H."/>
            <person name="Abouelleil A."/>
            <person name="Bishop L."/>
            <person name="Davey E."/>
            <person name="Deng R."/>
            <person name="Deng X."/>
            <person name="Fan L."/>
            <person name="Fantoni G."/>
            <person name="Fitzgerald M."/>
            <person name="Gogineni E."/>
            <person name="Goldberg J.M."/>
            <person name="Handley G."/>
            <person name="Hu X."/>
            <person name="Huber C."/>
            <person name="Jiao X."/>
            <person name="Jones K."/>
            <person name="Levin J.Z."/>
            <person name="Liu Y."/>
            <person name="Macdonald P."/>
            <person name="Melnikov A."/>
            <person name="Raley C."/>
            <person name="Sassi M."/>
            <person name="Sherman B.T."/>
            <person name="Song X."/>
            <person name="Sykes S."/>
            <person name="Tran B."/>
            <person name="Walsh L."/>
            <person name="Xia Y."/>
            <person name="Yang J."/>
            <person name="Young S."/>
            <person name="Zeng Q."/>
            <person name="Zheng X."/>
            <person name="Stephens R."/>
            <person name="Nusbaum C."/>
            <person name="Birren B.W."/>
            <person name="Azadi P."/>
            <person name="Lempicki R.A."/>
            <person name="Cuomo C.A."/>
            <person name="Kovacs J.A."/>
        </authorList>
    </citation>
    <scope>NUCLEOTIDE SEQUENCE [LARGE SCALE GENOMIC DNA]</scope>
    <source>
        <strain evidence="2">RU7</strain>
    </source>
</reference>
<evidence type="ECO:0000313" key="1">
    <source>
        <dbReference type="EMBL" id="KTW32130.1"/>
    </source>
</evidence>
<dbReference type="VEuPathDB" id="FungiDB:T551_00812"/>
<dbReference type="EMBL" id="LFWA01000003">
    <property type="protein sequence ID" value="KTW32130.1"/>
    <property type="molecule type" value="Genomic_DNA"/>
</dbReference>
<name>A0A0W4ZUR5_PNEJ7</name>